<dbReference type="EMBL" id="SNRY01000395">
    <property type="protein sequence ID" value="KAA6341357.1"/>
    <property type="molecule type" value="Genomic_DNA"/>
</dbReference>
<sequence length="52" mass="6162">DYILAVKDNQKALREEVETTCNRNRSVFDYTEVEKGNGRIETFYNTKIYNLV</sequence>
<organism evidence="1">
    <name type="scientific">termite gut metagenome</name>
    <dbReference type="NCBI Taxonomy" id="433724"/>
    <lineage>
        <taxon>unclassified sequences</taxon>
        <taxon>metagenomes</taxon>
        <taxon>organismal metagenomes</taxon>
    </lineage>
</organism>
<feature type="non-terminal residue" evidence="1">
    <location>
        <position position="1"/>
    </location>
</feature>
<gene>
    <name evidence="1" type="ORF">EZS27_010845</name>
</gene>
<dbReference type="AlphaFoldDB" id="A0A5J4S5C9"/>
<accession>A0A5J4S5C9</accession>
<protein>
    <submittedName>
        <fullName evidence="1">Uncharacterized protein</fullName>
    </submittedName>
</protein>
<evidence type="ECO:0000313" key="1">
    <source>
        <dbReference type="EMBL" id="KAA6341357.1"/>
    </source>
</evidence>
<proteinExistence type="predicted"/>
<comment type="caution">
    <text evidence="1">The sequence shown here is derived from an EMBL/GenBank/DDBJ whole genome shotgun (WGS) entry which is preliminary data.</text>
</comment>
<reference evidence="1" key="1">
    <citation type="submission" date="2019-03" db="EMBL/GenBank/DDBJ databases">
        <title>Single cell metagenomics reveals metabolic interactions within the superorganism composed of flagellate Streblomastix strix and complex community of Bacteroidetes bacteria on its surface.</title>
        <authorList>
            <person name="Treitli S.C."/>
            <person name="Kolisko M."/>
            <person name="Husnik F."/>
            <person name="Keeling P."/>
            <person name="Hampl V."/>
        </authorList>
    </citation>
    <scope>NUCLEOTIDE SEQUENCE</scope>
    <source>
        <strain evidence="1">STM</strain>
    </source>
</reference>
<name>A0A5J4S5C9_9ZZZZ</name>